<feature type="transmembrane region" description="Helical" evidence="5">
    <location>
        <begin position="116"/>
        <end position="133"/>
    </location>
</feature>
<dbReference type="PANTHER" id="PTHR30414">
    <property type="entry name" value="MINICONDUCTANCE MECHANOSENSITIVE CHANNEL YBDG"/>
    <property type="match status" value="1"/>
</dbReference>
<dbReference type="InterPro" id="IPR023408">
    <property type="entry name" value="MscS_beta-dom_sf"/>
</dbReference>
<dbReference type="Proteomes" id="UP000717534">
    <property type="component" value="Unassembled WGS sequence"/>
</dbReference>
<dbReference type="SUPFAM" id="SSF50182">
    <property type="entry name" value="Sm-like ribonucleoproteins"/>
    <property type="match status" value="1"/>
</dbReference>
<protein>
    <submittedName>
        <fullName evidence="7">Mechanosensitive ion channel family protein</fullName>
    </submittedName>
</protein>
<proteinExistence type="predicted"/>
<dbReference type="EMBL" id="JAFITO010000082">
    <property type="protein sequence ID" value="MBN4068920.1"/>
    <property type="molecule type" value="Genomic_DNA"/>
</dbReference>
<gene>
    <name evidence="7" type="ORF">JYU06_05315</name>
</gene>
<keyword evidence="4 5" id="KW-0472">Membrane</keyword>
<reference evidence="7 8" key="1">
    <citation type="submission" date="2021-02" db="EMBL/GenBank/DDBJ databases">
        <title>Activity-based single-cell genomes from oceanic crustal fluid captures similar information to metagenomic and metatranscriptomic surveys with orders of magnitude less sampling.</title>
        <authorList>
            <person name="D'Angelo T.S."/>
            <person name="Orcutt B.N."/>
        </authorList>
    </citation>
    <scope>NUCLEOTIDE SEQUENCE [LARGE SCALE GENOMIC DNA]</scope>
    <source>
        <strain evidence="7">AH-315-G02</strain>
    </source>
</reference>
<evidence type="ECO:0000256" key="1">
    <source>
        <dbReference type="ARBA" id="ARBA00004370"/>
    </source>
</evidence>
<sequence length="229" mass="25748">MIQKNNFRWYGPLIDHKFFHTLSWFVPLSVIHICKDLLLQPDSTFSLLLSRVLLAGVVIIATLTISALLSTINDIFRRIFKSRSAAIRGYTDAARIVSYIFCAIFLVAIITGRSPWGLLSLLGGLTAIILLIFKDTLLGFVAHIQLSATDMIRLGDWIEMPQYGADGDVIDISIHCVRVQNWDKTITSIPTYALISNSFKNWRGMSESGGRRIKRAINIDLATIRFMSD</sequence>
<evidence type="ECO:0000256" key="3">
    <source>
        <dbReference type="ARBA" id="ARBA00022989"/>
    </source>
</evidence>
<dbReference type="PANTHER" id="PTHR30414:SF0">
    <property type="entry name" value="MINICONDUCTANCE MECHANOSENSITIVE CHANNEL YBDG"/>
    <property type="match status" value="1"/>
</dbReference>
<feature type="transmembrane region" description="Helical" evidence="5">
    <location>
        <begin position="93"/>
        <end position="110"/>
    </location>
</feature>
<evidence type="ECO:0000256" key="5">
    <source>
        <dbReference type="SAM" id="Phobius"/>
    </source>
</evidence>
<dbReference type="InterPro" id="IPR006685">
    <property type="entry name" value="MscS_channel_2nd"/>
</dbReference>
<evidence type="ECO:0000256" key="4">
    <source>
        <dbReference type="ARBA" id="ARBA00023136"/>
    </source>
</evidence>
<feature type="domain" description="Mechanosensitive ion channel MscS" evidence="6">
    <location>
        <begin position="136"/>
        <end position="203"/>
    </location>
</feature>
<dbReference type="Pfam" id="PF00924">
    <property type="entry name" value="MS_channel_2nd"/>
    <property type="match status" value="1"/>
</dbReference>
<dbReference type="InterPro" id="IPR030192">
    <property type="entry name" value="YbdG"/>
</dbReference>
<comment type="subcellular location">
    <subcellularLocation>
        <location evidence="1">Membrane</location>
    </subcellularLocation>
</comment>
<evidence type="ECO:0000256" key="2">
    <source>
        <dbReference type="ARBA" id="ARBA00022692"/>
    </source>
</evidence>
<name>A0ABS3B019_9BACT</name>
<feature type="transmembrane region" description="Helical" evidence="5">
    <location>
        <begin position="52"/>
        <end position="72"/>
    </location>
</feature>
<organism evidence="7 8">
    <name type="scientific">Desulfotalea psychrophila</name>
    <dbReference type="NCBI Taxonomy" id="84980"/>
    <lineage>
        <taxon>Bacteria</taxon>
        <taxon>Pseudomonadati</taxon>
        <taxon>Thermodesulfobacteriota</taxon>
        <taxon>Desulfobulbia</taxon>
        <taxon>Desulfobulbales</taxon>
        <taxon>Desulfocapsaceae</taxon>
        <taxon>Desulfotalea</taxon>
    </lineage>
</organism>
<dbReference type="InterPro" id="IPR010920">
    <property type="entry name" value="LSM_dom_sf"/>
</dbReference>
<dbReference type="Gene3D" id="2.30.30.60">
    <property type="match status" value="1"/>
</dbReference>
<evidence type="ECO:0000259" key="6">
    <source>
        <dbReference type="Pfam" id="PF00924"/>
    </source>
</evidence>
<evidence type="ECO:0000313" key="7">
    <source>
        <dbReference type="EMBL" id="MBN4068920.1"/>
    </source>
</evidence>
<keyword evidence="8" id="KW-1185">Reference proteome</keyword>
<comment type="caution">
    <text evidence="7">The sequence shown here is derived from an EMBL/GenBank/DDBJ whole genome shotgun (WGS) entry which is preliminary data.</text>
</comment>
<evidence type="ECO:0000313" key="8">
    <source>
        <dbReference type="Proteomes" id="UP000717534"/>
    </source>
</evidence>
<keyword evidence="2 5" id="KW-0812">Transmembrane</keyword>
<feature type="non-terminal residue" evidence="7">
    <location>
        <position position="229"/>
    </location>
</feature>
<feature type="transmembrane region" description="Helical" evidence="5">
    <location>
        <begin position="21"/>
        <end position="40"/>
    </location>
</feature>
<keyword evidence="3 5" id="KW-1133">Transmembrane helix</keyword>
<accession>A0ABS3B019</accession>